<dbReference type="InterPro" id="IPR024520">
    <property type="entry name" value="DUF3558"/>
</dbReference>
<dbReference type="EMBL" id="JACJHR010000023">
    <property type="protein sequence ID" value="MBB2501032.1"/>
    <property type="molecule type" value="Genomic_DNA"/>
</dbReference>
<dbReference type="RefSeq" id="WP_101435946.1">
    <property type="nucleotide sequence ID" value="NZ_JACJHR010000023.1"/>
</dbReference>
<keyword evidence="2" id="KW-0732">Signal</keyword>
<comment type="caution">
    <text evidence="3">The sequence shown here is derived from an EMBL/GenBank/DDBJ whole genome shotgun (WGS) entry which is preliminary data.</text>
</comment>
<organism evidence="3 4">
    <name type="scientific">Amycolatopsis echigonensis</name>
    <dbReference type="NCBI Taxonomy" id="2576905"/>
    <lineage>
        <taxon>Bacteria</taxon>
        <taxon>Bacillati</taxon>
        <taxon>Actinomycetota</taxon>
        <taxon>Actinomycetes</taxon>
        <taxon>Pseudonocardiales</taxon>
        <taxon>Pseudonocardiaceae</taxon>
        <taxon>Amycolatopsis</taxon>
    </lineage>
</organism>
<accession>A0A8E2B529</accession>
<feature type="chain" id="PRO_5038754330" evidence="2">
    <location>
        <begin position="22"/>
        <end position="187"/>
    </location>
</feature>
<evidence type="ECO:0000256" key="1">
    <source>
        <dbReference type="SAM" id="MobiDB-lite"/>
    </source>
</evidence>
<feature type="compositionally biased region" description="Low complexity" evidence="1">
    <location>
        <begin position="30"/>
        <end position="48"/>
    </location>
</feature>
<protein>
    <submittedName>
        <fullName evidence="3">DUF3558 family protein</fullName>
    </submittedName>
</protein>
<proteinExistence type="predicted"/>
<dbReference type="Pfam" id="PF12079">
    <property type="entry name" value="DUF3558"/>
    <property type="match status" value="1"/>
</dbReference>
<feature type="region of interest" description="Disordered" evidence="1">
    <location>
        <begin position="28"/>
        <end position="50"/>
    </location>
</feature>
<evidence type="ECO:0000256" key="2">
    <source>
        <dbReference type="SAM" id="SignalP"/>
    </source>
</evidence>
<name>A0A8E2B529_9PSEU</name>
<sequence>MTKTRRTAGLLSAALALIGTAACSNTVDGSATPTASAPAAATSPASSSDNPFASLNQCQLVDQILAGQGFPPAQPSIADSNRSCRTKKMSENAARDPAAEVGIALQNGQKYTENIQNPHSAHEGNIDGRKLIEQRDLLGSPGGCQIGMEVGPNARALVIVLIGDDTAAACKKAEDVATALDKLLPRG</sequence>
<gene>
    <name evidence="3" type="ORF">H5411_18090</name>
</gene>
<dbReference type="PROSITE" id="PS51257">
    <property type="entry name" value="PROKAR_LIPOPROTEIN"/>
    <property type="match status" value="1"/>
</dbReference>
<feature type="signal peptide" evidence="2">
    <location>
        <begin position="1"/>
        <end position="21"/>
    </location>
</feature>
<evidence type="ECO:0000313" key="4">
    <source>
        <dbReference type="Proteomes" id="UP000550260"/>
    </source>
</evidence>
<reference evidence="3 4" key="1">
    <citation type="submission" date="2020-08" db="EMBL/GenBank/DDBJ databases">
        <title>Amycolatopsis echigonensis JCM 21831.</title>
        <authorList>
            <person name="Tedsree N."/>
            <person name="Kuncharoen N."/>
            <person name="Likhitwitayawuid K."/>
            <person name="Tanasupawat S."/>
        </authorList>
    </citation>
    <scope>NUCLEOTIDE SEQUENCE [LARGE SCALE GENOMIC DNA]</scope>
    <source>
        <strain evidence="3 4">JCM 21831</strain>
    </source>
</reference>
<dbReference type="Proteomes" id="UP000550260">
    <property type="component" value="Unassembled WGS sequence"/>
</dbReference>
<dbReference type="AlphaFoldDB" id="A0A8E2B529"/>
<evidence type="ECO:0000313" key="3">
    <source>
        <dbReference type="EMBL" id="MBB2501032.1"/>
    </source>
</evidence>